<dbReference type="OrthoDB" id="1342666at2"/>
<evidence type="ECO:0000313" key="2">
    <source>
        <dbReference type="EMBL" id="AFM03958.1"/>
    </source>
</evidence>
<sequence>MIEYLNWDSDFFGYKIGKIKISKPTDFTTISQLITNQKDYKLIYLVVDEEFHTLQLENKLEAAKIELVDSKTVFTQKIFSQEINEDYFKNIQLYLSTVTNQKLIDLSLQSGIYSRFLIDKNFINDEYKKLYTAWIENSVNGKIADRVIVAYKESQIIGLLTLSFKNDFSDIGILAVDSNHRGQKIGEKLIKKAIFETKKQSINQIKVITQKHNIRACNFYKKQDFKIEKLEYIYHIWS</sequence>
<dbReference type="STRING" id="880071.Fleli_1537"/>
<gene>
    <name evidence="2" type="ordered locus">Fleli_1537</name>
</gene>
<name>I4AJ23_BERLS</name>
<keyword evidence="2" id="KW-0808">Transferase</keyword>
<dbReference type="eggNOG" id="COG0456">
    <property type="taxonomic scope" value="Bacteria"/>
</dbReference>
<evidence type="ECO:0000259" key="1">
    <source>
        <dbReference type="PROSITE" id="PS51186"/>
    </source>
</evidence>
<dbReference type="HOGENOM" id="CLU_101319_0_0_10"/>
<evidence type="ECO:0000313" key="3">
    <source>
        <dbReference type="Proteomes" id="UP000006054"/>
    </source>
</evidence>
<proteinExistence type="predicted"/>
<organism evidence="2 3">
    <name type="scientific">Bernardetia litoralis (strain ATCC 23117 / DSM 6794 / NBRC 15988 / NCIMB 1366 / Fx l1 / Sio-4)</name>
    <name type="common">Flexibacter litoralis</name>
    <dbReference type="NCBI Taxonomy" id="880071"/>
    <lineage>
        <taxon>Bacteria</taxon>
        <taxon>Pseudomonadati</taxon>
        <taxon>Bacteroidota</taxon>
        <taxon>Cytophagia</taxon>
        <taxon>Cytophagales</taxon>
        <taxon>Bernardetiaceae</taxon>
        <taxon>Bernardetia</taxon>
    </lineage>
</organism>
<dbReference type="CDD" id="cd04301">
    <property type="entry name" value="NAT_SF"/>
    <property type="match status" value="1"/>
</dbReference>
<dbReference type="AlphaFoldDB" id="I4AJ23"/>
<feature type="domain" description="N-acetyltransferase" evidence="1">
    <location>
        <begin position="96"/>
        <end position="238"/>
    </location>
</feature>
<keyword evidence="3" id="KW-1185">Reference proteome</keyword>
<dbReference type="InterPro" id="IPR000182">
    <property type="entry name" value="GNAT_dom"/>
</dbReference>
<dbReference type="Pfam" id="PF00583">
    <property type="entry name" value="Acetyltransf_1"/>
    <property type="match status" value="1"/>
</dbReference>
<dbReference type="SUPFAM" id="SSF55729">
    <property type="entry name" value="Acyl-CoA N-acyltransferases (Nat)"/>
    <property type="match status" value="1"/>
</dbReference>
<reference evidence="3" key="1">
    <citation type="submission" date="2012-06" db="EMBL/GenBank/DDBJ databases">
        <title>The complete genome of Flexibacter litoralis DSM 6794.</title>
        <authorList>
            <person name="Lucas S."/>
            <person name="Copeland A."/>
            <person name="Lapidus A."/>
            <person name="Glavina del Rio T."/>
            <person name="Dalin E."/>
            <person name="Tice H."/>
            <person name="Bruce D."/>
            <person name="Goodwin L."/>
            <person name="Pitluck S."/>
            <person name="Peters L."/>
            <person name="Ovchinnikova G."/>
            <person name="Lu M."/>
            <person name="Kyrpides N."/>
            <person name="Mavromatis K."/>
            <person name="Ivanova N."/>
            <person name="Brettin T."/>
            <person name="Detter J.C."/>
            <person name="Han C."/>
            <person name="Larimer F."/>
            <person name="Land M."/>
            <person name="Hauser L."/>
            <person name="Markowitz V."/>
            <person name="Cheng J.-F."/>
            <person name="Hugenholtz P."/>
            <person name="Woyke T."/>
            <person name="Wu D."/>
            <person name="Spring S."/>
            <person name="Lang E."/>
            <person name="Kopitz M."/>
            <person name="Brambilla E."/>
            <person name="Klenk H.-P."/>
            <person name="Eisen J.A."/>
        </authorList>
    </citation>
    <scope>NUCLEOTIDE SEQUENCE [LARGE SCALE GENOMIC DNA]</scope>
    <source>
        <strain evidence="3">ATCC 23117 / DSM 6794 / NBRC 15988 / NCIMB 1366 / Sio-4</strain>
    </source>
</reference>
<dbReference type="InterPro" id="IPR016181">
    <property type="entry name" value="Acyl_CoA_acyltransferase"/>
</dbReference>
<protein>
    <submittedName>
        <fullName evidence="2">Acetyltransferase</fullName>
    </submittedName>
</protein>
<dbReference type="GO" id="GO:0016747">
    <property type="term" value="F:acyltransferase activity, transferring groups other than amino-acyl groups"/>
    <property type="evidence" value="ECO:0007669"/>
    <property type="project" value="InterPro"/>
</dbReference>
<dbReference type="Gene3D" id="3.40.630.30">
    <property type="match status" value="1"/>
</dbReference>
<dbReference type="KEGG" id="fli:Fleli_1537"/>
<dbReference type="Proteomes" id="UP000006054">
    <property type="component" value="Chromosome"/>
</dbReference>
<dbReference type="RefSeq" id="WP_014797415.1">
    <property type="nucleotide sequence ID" value="NC_018018.1"/>
</dbReference>
<dbReference type="EMBL" id="CP003345">
    <property type="protein sequence ID" value="AFM03958.1"/>
    <property type="molecule type" value="Genomic_DNA"/>
</dbReference>
<dbReference type="PROSITE" id="PS51186">
    <property type="entry name" value="GNAT"/>
    <property type="match status" value="1"/>
</dbReference>
<accession>I4AJ23</accession>